<dbReference type="AlphaFoldDB" id="A0A812MX60"/>
<feature type="region of interest" description="Disordered" evidence="1">
    <location>
        <begin position="245"/>
        <end position="317"/>
    </location>
</feature>
<sequence>PPVPLRKMNADAEEFIPQEYWLPGQLPPPHLQHMGDGSLNMAIHPVAMQMPHPHIQHIANCVLLAPNNLPVPPPPQHAAPLTAQFGLPTLLCSQPQMRQNMQMQKFLPPPPKPPAPPTEEPQNLPVHQPEKKSPPTREECMKHAEEVLEEQRSFLGQLRILPLEEARRLWADAMNDVFKGPSPTGPGLEDLRVVVPPPDELPECAEELSDIGPVALPMMTGAAESPKLANEGALVEASLETQGVNAAKAKRAEGKKSSSASTWPGQKGSPHKEWAPHLHAPSRHWLYSPGVVSKGGKGGGKAGGGKGGKGGSARKGK</sequence>
<reference evidence="2" key="1">
    <citation type="submission" date="2021-02" db="EMBL/GenBank/DDBJ databases">
        <authorList>
            <person name="Dougan E. K."/>
            <person name="Rhodes N."/>
            <person name="Thang M."/>
            <person name="Chan C."/>
        </authorList>
    </citation>
    <scope>NUCLEOTIDE SEQUENCE</scope>
</reference>
<comment type="caution">
    <text evidence="2">The sequence shown here is derived from an EMBL/GenBank/DDBJ whole genome shotgun (WGS) entry which is preliminary data.</text>
</comment>
<feature type="region of interest" description="Disordered" evidence="1">
    <location>
        <begin position="104"/>
        <end position="140"/>
    </location>
</feature>
<proteinExistence type="predicted"/>
<feature type="non-terminal residue" evidence="2">
    <location>
        <position position="1"/>
    </location>
</feature>
<evidence type="ECO:0000313" key="3">
    <source>
        <dbReference type="Proteomes" id="UP000649617"/>
    </source>
</evidence>
<protein>
    <submittedName>
        <fullName evidence="2">Uncharacterized protein</fullName>
    </submittedName>
</protein>
<organism evidence="2 3">
    <name type="scientific">Symbiodinium pilosum</name>
    <name type="common">Dinoflagellate</name>
    <dbReference type="NCBI Taxonomy" id="2952"/>
    <lineage>
        <taxon>Eukaryota</taxon>
        <taxon>Sar</taxon>
        <taxon>Alveolata</taxon>
        <taxon>Dinophyceae</taxon>
        <taxon>Suessiales</taxon>
        <taxon>Symbiodiniaceae</taxon>
        <taxon>Symbiodinium</taxon>
    </lineage>
</organism>
<feature type="compositionally biased region" description="Pro residues" evidence="1">
    <location>
        <begin position="107"/>
        <end position="119"/>
    </location>
</feature>
<feature type="compositionally biased region" description="Basic and acidic residues" evidence="1">
    <location>
        <begin position="128"/>
        <end position="140"/>
    </location>
</feature>
<dbReference type="Proteomes" id="UP000649617">
    <property type="component" value="Unassembled WGS sequence"/>
</dbReference>
<gene>
    <name evidence="2" type="ORF">SPIL2461_LOCUS5930</name>
</gene>
<name>A0A812MX60_SYMPI</name>
<feature type="compositionally biased region" description="Gly residues" evidence="1">
    <location>
        <begin position="293"/>
        <end position="311"/>
    </location>
</feature>
<keyword evidence="3" id="KW-1185">Reference proteome</keyword>
<evidence type="ECO:0000313" key="2">
    <source>
        <dbReference type="EMBL" id="CAE7270431.1"/>
    </source>
</evidence>
<evidence type="ECO:0000256" key="1">
    <source>
        <dbReference type="SAM" id="MobiDB-lite"/>
    </source>
</evidence>
<feature type="non-terminal residue" evidence="2">
    <location>
        <position position="317"/>
    </location>
</feature>
<accession>A0A812MX60</accession>
<dbReference type="EMBL" id="CAJNIZ010008697">
    <property type="protein sequence ID" value="CAE7270431.1"/>
    <property type="molecule type" value="Genomic_DNA"/>
</dbReference>